<dbReference type="EMBL" id="NCXK01000013">
    <property type="protein sequence ID" value="PAK77719.1"/>
    <property type="molecule type" value="Genomic_DNA"/>
</dbReference>
<dbReference type="Proteomes" id="UP000216151">
    <property type="component" value="Unassembled WGS sequence"/>
</dbReference>
<organism evidence="1 2">
    <name type="scientific">Acetobacter fabarum</name>
    <dbReference type="NCBI Taxonomy" id="483199"/>
    <lineage>
        <taxon>Bacteria</taxon>
        <taxon>Pseudomonadati</taxon>
        <taxon>Pseudomonadota</taxon>
        <taxon>Alphaproteobacteria</taxon>
        <taxon>Acetobacterales</taxon>
        <taxon>Acetobacteraceae</taxon>
        <taxon>Acetobacter</taxon>
    </lineage>
</organism>
<dbReference type="RefSeq" id="WP_095350010.1">
    <property type="nucleotide sequence ID" value="NZ_JBDNMF010000050.1"/>
</dbReference>
<evidence type="ECO:0000313" key="1">
    <source>
        <dbReference type="EMBL" id="PAK77719.1"/>
    </source>
</evidence>
<protein>
    <submittedName>
        <fullName evidence="1">Uncharacterized protein</fullName>
    </submittedName>
</protein>
<dbReference type="AlphaFoldDB" id="A0A269XWY7"/>
<sequence length="90" mass="10459">MTANTQDDKQEHSVEFLLYNEKRLKNNFAELQKQHLLALQKLRATEQAHAALQEQVNAIHGKIDAFRKGYLDLQKERDDLARTVAMLKAR</sequence>
<name>A0A269XWY7_9PROT</name>
<comment type="caution">
    <text evidence="1">The sequence shown here is derived from an EMBL/GenBank/DDBJ whole genome shotgun (WGS) entry which is preliminary data.</text>
</comment>
<evidence type="ECO:0000313" key="2">
    <source>
        <dbReference type="Proteomes" id="UP000216151"/>
    </source>
</evidence>
<proteinExistence type="predicted"/>
<accession>A0A269XWY7</accession>
<gene>
    <name evidence="1" type="ORF">B8X00_09725</name>
</gene>
<reference evidence="1 2" key="1">
    <citation type="submission" date="2017-04" db="EMBL/GenBank/DDBJ databases">
        <title>Kefir bacterial isolates.</title>
        <authorList>
            <person name="Kim Y."/>
            <person name="Blasche S."/>
            <person name="Patil K.R."/>
        </authorList>
    </citation>
    <scope>NUCLEOTIDE SEQUENCE [LARGE SCALE GENOMIC DNA]</scope>
    <source>
        <strain evidence="1 2">KR</strain>
    </source>
</reference>
<keyword evidence="2" id="KW-1185">Reference proteome</keyword>